<feature type="compositionally biased region" description="Polar residues" evidence="1">
    <location>
        <begin position="205"/>
        <end position="218"/>
    </location>
</feature>
<evidence type="ECO:0000313" key="4">
    <source>
        <dbReference type="Proteomes" id="UP000712600"/>
    </source>
</evidence>
<dbReference type="InterPro" id="IPR040256">
    <property type="entry name" value="At4g02000-like"/>
</dbReference>
<dbReference type="Proteomes" id="UP000712600">
    <property type="component" value="Unassembled WGS sequence"/>
</dbReference>
<sequence>MGSSHRNHSAHMADIKGKGILYDDDDEPIKLTSQDDPTILDEFSLSLIGKILNPKKKNVEKLLHKMPLHWGLADRITANDLGSGKFLLNFTTEEDLQSVLRQGPFHFYFCMVVLVRWEPIVRDDYPWIIPFWVRLIGIPLHLWMDQNLRNIRSRLGHVDKVEHTEGRMLIQEYCSSLDVKNRIQPQTERHGVFTRVQVPLDQRHNQSISHQNNGTQPRYGNEISHGRYNQSRCSRYDSSDRKYDEESNYRRSHSDRIMSRRNDHSRSNRYGGSRAGTGPYDRKPALTWRQKSLGSEAMRSPEAPVTRRLASTIVTPSRVDIPIEENVTKRVKEATRALSFPALIDQELQEGVGDKQIIGALSDMEIADPHDGEMMECDVRDDDLLVVQDNNPVVTQVISLGNICLLDGSWTSSAQFSGCGWVWMDSGGNIQLMGTRDFTQRESALHSEVEALRYGEYASTLNMSELQDGL</sequence>
<dbReference type="EMBL" id="QGKX02000095">
    <property type="protein sequence ID" value="KAF3573022.1"/>
    <property type="molecule type" value="Genomic_DNA"/>
</dbReference>
<evidence type="ECO:0000313" key="3">
    <source>
        <dbReference type="EMBL" id="KAF3573022.1"/>
    </source>
</evidence>
<organism evidence="3 4">
    <name type="scientific">Brassica cretica</name>
    <name type="common">Mustard</name>
    <dbReference type="NCBI Taxonomy" id="69181"/>
    <lineage>
        <taxon>Eukaryota</taxon>
        <taxon>Viridiplantae</taxon>
        <taxon>Streptophyta</taxon>
        <taxon>Embryophyta</taxon>
        <taxon>Tracheophyta</taxon>
        <taxon>Spermatophyta</taxon>
        <taxon>Magnoliopsida</taxon>
        <taxon>eudicotyledons</taxon>
        <taxon>Gunneridae</taxon>
        <taxon>Pentapetalae</taxon>
        <taxon>rosids</taxon>
        <taxon>malvids</taxon>
        <taxon>Brassicales</taxon>
        <taxon>Brassicaceae</taxon>
        <taxon>Brassiceae</taxon>
        <taxon>Brassica</taxon>
    </lineage>
</organism>
<dbReference type="PANTHER" id="PTHR31286:SF162">
    <property type="entry name" value="DUF4283 DOMAIN-CONTAINING PROTEIN-RELATED"/>
    <property type="match status" value="1"/>
</dbReference>
<dbReference type="AlphaFoldDB" id="A0A8S9RL20"/>
<dbReference type="InterPro" id="IPR025558">
    <property type="entry name" value="DUF4283"/>
</dbReference>
<comment type="caution">
    <text evidence="3">The sequence shown here is derived from an EMBL/GenBank/DDBJ whole genome shotgun (WGS) entry which is preliminary data.</text>
</comment>
<feature type="compositionally biased region" description="Basic and acidic residues" evidence="1">
    <location>
        <begin position="234"/>
        <end position="266"/>
    </location>
</feature>
<dbReference type="PANTHER" id="PTHR31286">
    <property type="entry name" value="GLYCINE-RICH CELL WALL STRUCTURAL PROTEIN 1.8-LIKE"/>
    <property type="match status" value="1"/>
</dbReference>
<name>A0A8S9RL20_BRACR</name>
<proteinExistence type="predicted"/>
<reference evidence="3" key="1">
    <citation type="submission" date="2019-12" db="EMBL/GenBank/DDBJ databases">
        <title>Genome sequencing and annotation of Brassica cretica.</title>
        <authorList>
            <person name="Studholme D.J."/>
            <person name="Sarris P."/>
        </authorList>
    </citation>
    <scope>NUCLEOTIDE SEQUENCE</scope>
    <source>
        <strain evidence="3">PFS-109/04</strain>
        <tissue evidence="3">Leaf</tissue>
    </source>
</reference>
<evidence type="ECO:0000256" key="1">
    <source>
        <dbReference type="SAM" id="MobiDB-lite"/>
    </source>
</evidence>
<feature type="region of interest" description="Disordered" evidence="1">
    <location>
        <begin position="204"/>
        <end position="285"/>
    </location>
</feature>
<feature type="domain" description="DUF4283" evidence="2">
    <location>
        <begin position="41"/>
        <end position="119"/>
    </location>
</feature>
<dbReference type="Pfam" id="PF14111">
    <property type="entry name" value="DUF4283"/>
    <property type="match status" value="1"/>
</dbReference>
<evidence type="ECO:0000259" key="2">
    <source>
        <dbReference type="Pfam" id="PF14111"/>
    </source>
</evidence>
<accession>A0A8S9RL20</accession>
<gene>
    <name evidence="3" type="ORF">F2Q69_00059508</name>
</gene>
<protein>
    <recommendedName>
        <fullName evidence="2">DUF4283 domain-containing protein</fullName>
    </recommendedName>
</protein>